<keyword evidence="2" id="KW-1185">Reference proteome</keyword>
<evidence type="ECO:0008006" key="3">
    <source>
        <dbReference type="Google" id="ProtNLM"/>
    </source>
</evidence>
<proteinExistence type="predicted"/>
<evidence type="ECO:0000313" key="1">
    <source>
        <dbReference type="EMBL" id="MDQ0270565.1"/>
    </source>
</evidence>
<dbReference type="Proteomes" id="UP001238088">
    <property type="component" value="Unassembled WGS sequence"/>
</dbReference>
<evidence type="ECO:0000313" key="2">
    <source>
        <dbReference type="Proteomes" id="UP001238088"/>
    </source>
</evidence>
<gene>
    <name evidence="1" type="ORF">J2S17_002440</name>
</gene>
<sequence>MGKRSGAEAIALNSGNREERKAAHQFYKDNGYEIKSSGFVKKLVDV</sequence>
<accession>A0ABU0AH25</accession>
<dbReference type="RefSeq" id="WP_307475088.1">
    <property type="nucleotide sequence ID" value="NZ_JAUSUB010000009.1"/>
</dbReference>
<protein>
    <recommendedName>
        <fullName evidence="3">Acetyltransferase</fullName>
    </recommendedName>
</protein>
<comment type="caution">
    <text evidence="1">The sequence shown here is derived from an EMBL/GenBank/DDBJ whole genome shotgun (WGS) entry which is preliminary data.</text>
</comment>
<dbReference type="Gene3D" id="3.40.630.30">
    <property type="match status" value="1"/>
</dbReference>
<dbReference type="EMBL" id="JAUSUB010000009">
    <property type="protein sequence ID" value="MDQ0270565.1"/>
    <property type="molecule type" value="Genomic_DNA"/>
</dbReference>
<name>A0ABU0AH25_9BACI</name>
<reference evidence="1 2" key="1">
    <citation type="submission" date="2023-07" db="EMBL/GenBank/DDBJ databases">
        <title>Genomic Encyclopedia of Type Strains, Phase IV (KMG-IV): sequencing the most valuable type-strain genomes for metagenomic binning, comparative biology and taxonomic classification.</title>
        <authorList>
            <person name="Goeker M."/>
        </authorList>
    </citation>
    <scope>NUCLEOTIDE SEQUENCE [LARGE SCALE GENOMIC DNA]</scope>
    <source>
        <strain evidence="1 2">DSM 23494</strain>
    </source>
</reference>
<organism evidence="1 2">
    <name type="scientific">Cytobacillus purgationiresistens</name>
    <dbReference type="NCBI Taxonomy" id="863449"/>
    <lineage>
        <taxon>Bacteria</taxon>
        <taxon>Bacillati</taxon>
        <taxon>Bacillota</taxon>
        <taxon>Bacilli</taxon>
        <taxon>Bacillales</taxon>
        <taxon>Bacillaceae</taxon>
        <taxon>Cytobacillus</taxon>
    </lineage>
</organism>